<evidence type="ECO:0000259" key="1">
    <source>
        <dbReference type="Pfam" id="PF04459"/>
    </source>
</evidence>
<dbReference type="Proteomes" id="UP001239167">
    <property type="component" value="Unassembled WGS sequence"/>
</dbReference>
<dbReference type="SUPFAM" id="SSF102114">
    <property type="entry name" value="Radical SAM enzymes"/>
    <property type="match status" value="1"/>
</dbReference>
<dbReference type="InterPro" id="IPR007549">
    <property type="entry name" value="DUF512"/>
</dbReference>
<feature type="domain" description="PDZ" evidence="2">
    <location>
        <begin position="9"/>
        <end position="54"/>
    </location>
</feature>
<accession>A0ABT9Y7Q5</accession>
<dbReference type="InterPro" id="IPR041489">
    <property type="entry name" value="PDZ_6"/>
</dbReference>
<dbReference type="RefSeq" id="WP_307223857.1">
    <property type="nucleotide sequence ID" value="NZ_CP116940.1"/>
</dbReference>
<proteinExistence type="predicted"/>
<feature type="domain" description="Putative radical SAM N-terminal" evidence="3">
    <location>
        <begin position="68"/>
        <end position="217"/>
    </location>
</feature>
<evidence type="ECO:0000313" key="5">
    <source>
        <dbReference type="Proteomes" id="UP001239167"/>
    </source>
</evidence>
<protein>
    <submittedName>
        <fullName evidence="4">Radical SAM enzyme (TIGR03279 family)</fullName>
    </submittedName>
</protein>
<feature type="domain" description="DUF512" evidence="1">
    <location>
        <begin position="221"/>
        <end position="425"/>
    </location>
</feature>
<comment type="caution">
    <text evidence="4">The sequence shown here is derived from an EMBL/GenBank/DDBJ whole genome shotgun (WGS) entry which is preliminary data.</text>
</comment>
<name>A0ABT9Y7Q5_9FIRM</name>
<dbReference type="Pfam" id="PF17820">
    <property type="entry name" value="PDZ_6"/>
    <property type="match status" value="1"/>
</dbReference>
<evidence type="ECO:0000259" key="2">
    <source>
        <dbReference type="Pfam" id="PF17820"/>
    </source>
</evidence>
<organism evidence="4 5">
    <name type="scientific">Pectinatus haikarae</name>
    <dbReference type="NCBI Taxonomy" id="349096"/>
    <lineage>
        <taxon>Bacteria</taxon>
        <taxon>Bacillati</taxon>
        <taxon>Bacillota</taxon>
        <taxon>Negativicutes</taxon>
        <taxon>Selenomonadales</taxon>
        <taxon>Selenomonadaceae</taxon>
        <taxon>Pectinatus</taxon>
    </lineage>
</organism>
<keyword evidence="5" id="KW-1185">Reference proteome</keyword>
<reference evidence="4 5" key="1">
    <citation type="submission" date="2023-07" db="EMBL/GenBank/DDBJ databases">
        <title>Genomic Encyclopedia of Type Strains, Phase IV (KMG-IV): sequencing the most valuable type-strain genomes for metagenomic binning, comparative biology and taxonomic classification.</title>
        <authorList>
            <person name="Goeker M."/>
        </authorList>
    </citation>
    <scope>NUCLEOTIDE SEQUENCE [LARGE SCALE GENOMIC DNA]</scope>
    <source>
        <strain evidence="4 5">DSM 16980</strain>
    </source>
</reference>
<dbReference type="InterPro" id="IPR045375">
    <property type="entry name" value="Put_radical_SAM-like_N"/>
</dbReference>
<evidence type="ECO:0000313" key="4">
    <source>
        <dbReference type="EMBL" id="MDQ0203741.1"/>
    </source>
</evidence>
<evidence type="ECO:0000259" key="3">
    <source>
        <dbReference type="Pfam" id="PF19238"/>
    </source>
</evidence>
<dbReference type="Pfam" id="PF19238">
    <property type="entry name" value="Radical_SAM_2"/>
    <property type="match status" value="1"/>
</dbReference>
<dbReference type="Pfam" id="PF04459">
    <property type="entry name" value="DUF512"/>
    <property type="match status" value="1"/>
</dbReference>
<sequence length="460" mass="52651">MSYSGTIIKINKDSLAEELGLGVGDMIISINGQQLIDIIDLSFAFAEEDISLLVEHKDGQQELIEFEKEYDEELGVEFESAVFDGIHHCGNNCCFCFVDQIAPNMRESLSVKDDDYRMSFLYGNFVTMTNMGKSDFERIRRLHLSPLYLSVHTTNAKLRSRMMNSKRAGEIENQLDILDSIDVQYHTQIVLCPDLNDGAELEKTIKDIGTRIPNALSIAIVPVGLTKYREHCYKLTMFDKEGMSAVIAQVEKWQELFRKKIDNSFVYLSDEFYLTAEYPFPESCYYDGFPQLDNGIGLSRNFIDEWRIQQERDQGNQYGYERLLNITVVCGISAGKVFRPLLKNMNIDNLHVHILAVENEFFGKDITVTGLLTGQDILKALKKQEGDCDGVILPASALREGEDIFLDDWTLQKLKDEYKKEMKVAADADALYSLLTRWNHVKDIRENNLYTWQSNAAYTK</sequence>
<dbReference type="InterPro" id="IPR058240">
    <property type="entry name" value="rSAM_sf"/>
</dbReference>
<dbReference type="InterPro" id="IPR036034">
    <property type="entry name" value="PDZ_sf"/>
</dbReference>
<dbReference type="Gene3D" id="2.30.42.10">
    <property type="match status" value="1"/>
</dbReference>
<dbReference type="SUPFAM" id="SSF50156">
    <property type="entry name" value="PDZ domain-like"/>
    <property type="match status" value="1"/>
</dbReference>
<dbReference type="EMBL" id="JAUSUE010000009">
    <property type="protein sequence ID" value="MDQ0203741.1"/>
    <property type="molecule type" value="Genomic_DNA"/>
</dbReference>
<gene>
    <name evidence="4" type="ORF">J2S01_001460</name>
</gene>